<feature type="region of interest" description="Disordered" evidence="1">
    <location>
        <begin position="144"/>
        <end position="165"/>
    </location>
</feature>
<feature type="compositionally biased region" description="Low complexity" evidence="1">
    <location>
        <begin position="87"/>
        <end position="99"/>
    </location>
</feature>
<protein>
    <submittedName>
        <fullName evidence="2">Uncharacterized protein</fullName>
    </submittedName>
</protein>
<feature type="region of interest" description="Disordered" evidence="1">
    <location>
        <begin position="45"/>
        <end position="116"/>
    </location>
</feature>
<evidence type="ECO:0000313" key="2">
    <source>
        <dbReference type="EMBL" id="CAL8100860.1"/>
    </source>
</evidence>
<dbReference type="EMBL" id="CAXLJM020000033">
    <property type="protein sequence ID" value="CAL8100860.1"/>
    <property type="molecule type" value="Genomic_DNA"/>
</dbReference>
<keyword evidence="3" id="KW-1185">Reference proteome</keyword>
<feature type="compositionally biased region" description="Polar residues" evidence="1">
    <location>
        <begin position="100"/>
        <end position="109"/>
    </location>
</feature>
<feature type="region of interest" description="Disordered" evidence="1">
    <location>
        <begin position="1"/>
        <end position="23"/>
    </location>
</feature>
<feature type="compositionally biased region" description="Low complexity" evidence="1">
    <location>
        <begin position="47"/>
        <end position="77"/>
    </location>
</feature>
<sequence>MEPPGFRHVKLAQHQPQLPHHSSRATSMLVGTDVVASPNSCVTTGLSSTSTFSHTNTNNNNCTDNNGSTSNNSSASNDRISEQRTGSSSSLLVISSSSSEGNVGQQSLISESSATSNPSTAAALSAKRLSNGCPTTSSNPIYTSCTNSNKANSSSNSTNTNSESCGKSGNLVGTNGIHPNGTGVTSVIVENFSSLAVTQQQQQQQLSPASSSQPPQTICSEGCLEKLQSPIVRINTIRQVLLWGSLHSSESLGKEQQLQNPEIFLDIT</sequence>
<evidence type="ECO:0000313" key="3">
    <source>
        <dbReference type="Proteomes" id="UP001642540"/>
    </source>
</evidence>
<organism evidence="2 3">
    <name type="scientific">Orchesella dallaii</name>
    <dbReference type="NCBI Taxonomy" id="48710"/>
    <lineage>
        <taxon>Eukaryota</taxon>
        <taxon>Metazoa</taxon>
        <taxon>Ecdysozoa</taxon>
        <taxon>Arthropoda</taxon>
        <taxon>Hexapoda</taxon>
        <taxon>Collembola</taxon>
        <taxon>Entomobryomorpha</taxon>
        <taxon>Entomobryoidea</taxon>
        <taxon>Orchesellidae</taxon>
        <taxon>Orchesellinae</taxon>
        <taxon>Orchesella</taxon>
    </lineage>
</organism>
<accession>A0ABP1QF12</accession>
<name>A0ABP1QF12_9HEXA</name>
<evidence type="ECO:0000256" key="1">
    <source>
        <dbReference type="SAM" id="MobiDB-lite"/>
    </source>
</evidence>
<proteinExistence type="predicted"/>
<comment type="caution">
    <text evidence="2">The sequence shown here is derived from an EMBL/GenBank/DDBJ whole genome shotgun (WGS) entry which is preliminary data.</text>
</comment>
<dbReference type="Proteomes" id="UP001642540">
    <property type="component" value="Unassembled WGS sequence"/>
</dbReference>
<gene>
    <name evidence="2" type="ORF">ODALV1_LOCUS10657</name>
</gene>
<feature type="compositionally biased region" description="Low complexity" evidence="1">
    <location>
        <begin position="144"/>
        <end position="164"/>
    </location>
</feature>
<reference evidence="2 3" key="1">
    <citation type="submission" date="2024-08" db="EMBL/GenBank/DDBJ databases">
        <authorList>
            <person name="Cucini C."/>
            <person name="Frati F."/>
        </authorList>
    </citation>
    <scope>NUCLEOTIDE SEQUENCE [LARGE SCALE GENOMIC DNA]</scope>
</reference>